<feature type="compositionally biased region" description="Low complexity" evidence="1">
    <location>
        <begin position="214"/>
        <end position="223"/>
    </location>
</feature>
<dbReference type="AlphaFoldDB" id="A0A1N7KZ15"/>
<dbReference type="SUPFAM" id="SSF74653">
    <property type="entry name" value="TolA/TonB C-terminal domain"/>
    <property type="match status" value="1"/>
</dbReference>
<feature type="compositionally biased region" description="Pro residues" evidence="1">
    <location>
        <begin position="174"/>
        <end position="183"/>
    </location>
</feature>
<keyword evidence="2" id="KW-0472">Membrane</keyword>
<gene>
    <name evidence="3" type="ORF">SAMN05421774_101776</name>
</gene>
<accession>A0A1N7KZ15</accession>
<evidence type="ECO:0000256" key="1">
    <source>
        <dbReference type="SAM" id="MobiDB-lite"/>
    </source>
</evidence>
<dbReference type="Gene3D" id="3.30.1150.10">
    <property type="match status" value="1"/>
</dbReference>
<organism evidence="3 4">
    <name type="scientific">Gemmobacter megaterium</name>
    <dbReference type="NCBI Taxonomy" id="1086013"/>
    <lineage>
        <taxon>Bacteria</taxon>
        <taxon>Pseudomonadati</taxon>
        <taxon>Pseudomonadota</taxon>
        <taxon>Alphaproteobacteria</taxon>
        <taxon>Rhodobacterales</taxon>
        <taxon>Paracoccaceae</taxon>
        <taxon>Gemmobacter</taxon>
    </lineage>
</organism>
<keyword evidence="2" id="KW-1133">Transmembrane helix</keyword>
<feature type="transmembrane region" description="Helical" evidence="2">
    <location>
        <begin position="18"/>
        <end position="40"/>
    </location>
</feature>
<evidence type="ECO:0000256" key="2">
    <source>
        <dbReference type="SAM" id="Phobius"/>
    </source>
</evidence>
<dbReference type="OrthoDB" id="7877200at2"/>
<dbReference type="RefSeq" id="WP_076528825.1">
    <property type="nucleotide sequence ID" value="NZ_BMEH01000001.1"/>
</dbReference>
<feature type="compositionally biased region" description="Acidic residues" evidence="1">
    <location>
        <begin position="136"/>
        <end position="166"/>
    </location>
</feature>
<feature type="compositionally biased region" description="Pro residues" evidence="1">
    <location>
        <begin position="99"/>
        <end position="111"/>
    </location>
</feature>
<sequence>MTDWAEQVARGRAWLETLFWAVAAAIIALAMSVAVAFSAWMSDRMGRDVAPSDAMIIDLTELPVQEVMAEEPAPPAPPSVAQMAETAPQTEADPDPVAEAPPEPEPLPAPDPVAEALPEPEPEPLPEPEPVAEVPSEPEPEPEPVAEAPPEPEPEPVPDPEPEFEEVAAVPDQRPMPRPAPKPEPQKAERPAPVKKAAAPKKTPESTRNVTSTAASAGGAAASARGAQSADAMARWKRTIQGQLAQHMQRRSFNLRGAQATIAISIDGAGRLTGVSLRNGTGNGAVDQQLVAHLRMRGSVSAPPDGQANTLLLPVRLQR</sequence>
<dbReference type="Proteomes" id="UP000186141">
    <property type="component" value="Unassembled WGS sequence"/>
</dbReference>
<dbReference type="STRING" id="1086013.SAMN05421774_101776"/>
<evidence type="ECO:0000313" key="4">
    <source>
        <dbReference type="Proteomes" id="UP000186141"/>
    </source>
</evidence>
<name>A0A1N7KZ15_9RHOB</name>
<feature type="region of interest" description="Disordered" evidence="1">
    <location>
        <begin position="69"/>
        <end position="223"/>
    </location>
</feature>
<dbReference type="Pfam" id="PF13103">
    <property type="entry name" value="TonB_2"/>
    <property type="match status" value="1"/>
</dbReference>
<protein>
    <submittedName>
        <fullName evidence="3">Outer membrane transport energization protein TonB</fullName>
    </submittedName>
</protein>
<evidence type="ECO:0000313" key="3">
    <source>
        <dbReference type="EMBL" id="SIS66746.1"/>
    </source>
</evidence>
<keyword evidence="4" id="KW-1185">Reference proteome</keyword>
<keyword evidence="2" id="KW-0812">Transmembrane</keyword>
<proteinExistence type="predicted"/>
<reference evidence="3 4" key="1">
    <citation type="submission" date="2017-01" db="EMBL/GenBank/DDBJ databases">
        <authorList>
            <person name="Mah S.A."/>
            <person name="Swanson W.J."/>
            <person name="Moy G.W."/>
            <person name="Vacquier V.D."/>
        </authorList>
    </citation>
    <scope>NUCLEOTIDE SEQUENCE [LARGE SCALE GENOMIC DNA]</scope>
    <source>
        <strain evidence="3 4">DSM 26375</strain>
    </source>
</reference>
<dbReference type="EMBL" id="FTOT01000001">
    <property type="protein sequence ID" value="SIS66746.1"/>
    <property type="molecule type" value="Genomic_DNA"/>
</dbReference>